<evidence type="ECO:0000256" key="3">
    <source>
        <dbReference type="ARBA" id="ARBA00013053"/>
    </source>
</evidence>
<evidence type="ECO:0000256" key="6">
    <source>
        <dbReference type="ARBA" id="ARBA00022679"/>
    </source>
</evidence>
<dbReference type="SUPFAM" id="SSF50494">
    <property type="entry name" value="Trypsin-like serine proteases"/>
    <property type="match status" value="1"/>
</dbReference>
<dbReference type="NCBIfam" id="NF009897">
    <property type="entry name" value="PRK13357.1"/>
    <property type="match status" value="1"/>
</dbReference>
<keyword evidence="7" id="KW-0663">Pyridoxal phosphate</keyword>
<dbReference type="PANTHER" id="PTHR11825:SF44">
    <property type="entry name" value="BRANCHED-CHAIN-AMINO-ACID AMINOTRANSFERASE"/>
    <property type="match status" value="1"/>
</dbReference>
<dbReference type="GO" id="GO:0005739">
    <property type="term" value="C:mitochondrion"/>
    <property type="evidence" value="ECO:0007669"/>
    <property type="project" value="TreeGrafter"/>
</dbReference>
<evidence type="ECO:0000256" key="5">
    <source>
        <dbReference type="ARBA" id="ARBA00022605"/>
    </source>
</evidence>
<dbReference type="EC" id="2.6.1.42" evidence="3"/>
<proteinExistence type="inferred from homology"/>
<keyword evidence="8" id="KW-0100">Branched-chain amino acid biosynthesis</keyword>
<organism evidence="9 10">
    <name type="scientific">Antrodiella citrinella</name>
    <dbReference type="NCBI Taxonomy" id="2447956"/>
    <lineage>
        <taxon>Eukaryota</taxon>
        <taxon>Fungi</taxon>
        <taxon>Dikarya</taxon>
        <taxon>Basidiomycota</taxon>
        <taxon>Agaricomycotina</taxon>
        <taxon>Agaricomycetes</taxon>
        <taxon>Polyporales</taxon>
        <taxon>Steccherinaceae</taxon>
        <taxon>Antrodiella</taxon>
    </lineage>
</organism>
<evidence type="ECO:0000256" key="8">
    <source>
        <dbReference type="ARBA" id="ARBA00023304"/>
    </source>
</evidence>
<evidence type="ECO:0000313" key="9">
    <source>
        <dbReference type="EMBL" id="THH31984.1"/>
    </source>
</evidence>
<dbReference type="Gene3D" id="3.30.470.10">
    <property type="match status" value="1"/>
</dbReference>
<dbReference type="InterPro" id="IPR005786">
    <property type="entry name" value="B_amino_transII"/>
</dbReference>
<accession>A0A4S4MZK9</accession>
<dbReference type="FunFam" id="3.20.10.10:FF:000004">
    <property type="entry name" value="Branched-chain-amino-acid aminotransferase"/>
    <property type="match status" value="1"/>
</dbReference>
<keyword evidence="10" id="KW-1185">Reference proteome</keyword>
<evidence type="ECO:0000313" key="10">
    <source>
        <dbReference type="Proteomes" id="UP000308730"/>
    </source>
</evidence>
<dbReference type="NCBIfam" id="TIGR01123">
    <property type="entry name" value="ilvE_II"/>
    <property type="match status" value="1"/>
</dbReference>
<dbReference type="InterPro" id="IPR043132">
    <property type="entry name" value="BCAT-like_C"/>
</dbReference>
<dbReference type="Gene3D" id="3.20.10.10">
    <property type="entry name" value="D-amino Acid Aminotransferase, subunit A, domain 2"/>
    <property type="match status" value="1"/>
</dbReference>
<name>A0A4S4MZK9_9APHY</name>
<keyword evidence="4" id="KW-0032">Aminotransferase</keyword>
<dbReference type="EMBL" id="SGPM01000032">
    <property type="protein sequence ID" value="THH31984.1"/>
    <property type="molecule type" value="Genomic_DNA"/>
</dbReference>
<sequence>MSSLKSLRLLSSPLSRSGRPSLAHSRWVSSVSQNPVTGDIEPSKLKTITTDQPKELPSSSGLVFGRTFTDHMLTIPWKATTGWGPPTIQPYGPLSLPPSATVFHYAQEIFEGLKAYRDATGRVTMFRPDMNMKRMNTSAQRVALPTFNGAALIELLKSLIRKDKHWIPDVPGYSLYIRPTLIGTQPALGVQPPDEALLFVICSPVGPYYPTGFKPIALYGTTEFSRAAPGGIGAFKLGANYAPGVVAQREAAAKGYAQNLWLHGPDHHITEVGTMNTMVVFKQPNGVTELVTPPLDGMILPGVTRDSVLALARDHISGQSAPIDGLTEKLVVSERPVTMKEVKEASQDGRLVEFFGTGTAAVISTVDKIGYLGEDVHIPVGSQTVFGNPPKIPREAERYRSEHPQVPIPALNKHILSSLSLREGKATALRTLVEQYTERHGRVLDASLVYESRPSEGRKTRFESGFNLEEDDGVVMIAHALQHGAKHKVTVCSGFVLNVPDKSSGSRSKQKILVSCAHTLEEIRNSRLARDVLSNPFISSESQDQVKSGSFVITGPPSSPTFHPISAIASSLHRSDLLVLSTSSTTLSENNDVRIRSLPVSPYPAHPGTPIRAHFVVDTKPDDSEEGWTPWVGGTWRKWVKGMVVGYKDFAGRDAQPGTYDALSHLFFQPLPTPGSSGGPIVDEESGAVVGVMLGTRMDNRISGVRGWGVPSEAIFEMFSLPGLELKRKK</sequence>
<dbReference type="Proteomes" id="UP000308730">
    <property type="component" value="Unassembled WGS sequence"/>
</dbReference>
<dbReference type="PANTHER" id="PTHR11825">
    <property type="entry name" value="SUBGROUP IIII AMINOTRANSFERASE"/>
    <property type="match status" value="1"/>
</dbReference>
<dbReference type="InterPro" id="IPR043131">
    <property type="entry name" value="BCAT-like_N"/>
</dbReference>
<dbReference type="OrthoDB" id="1732691at2759"/>
<dbReference type="InterPro" id="IPR009003">
    <property type="entry name" value="Peptidase_S1_PA"/>
</dbReference>
<dbReference type="InterPro" id="IPR001544">
    <property type="entry name" value="Aminotrans_IV"/>
</dbReference>
<dbReference type="InterPro" id="IPR036038">
    <property type="entry name" value="Aminotransferase-like"/>
</dbReference>
<reference evidence="9 10" key="1">
    <citation type="submission" date="2019-02" db="EMBL/GenBank/DDBJ databases">
        <title>Genome sequencing of the rare red list fungi Antrodiella citrinella (Flaviporus citrinellus).</title>
        <authorList>
            <person name="Buettner E."/>
            <person name="Kellner H."/>
        </authorList>
    </citation>
    <scope>NUCLEOTIDE SEQUENCE [LARGE SCALE GENOMIC DNA]</scope>
    <source>
        <strain evidence="9 10">DSM 108506</strain>
    </source>
</reference>
<dbReference type="FunFam" id="3.30.470.10:FF:000005">
    <property type="entry name" value="Branched-chain-amino-acid aminotransferase"/>
    <property type="match status" value="1"/>
</dbReference>
<dbReference type="GO" id="GO:0009098">
    <property type="term" value="P:L-leucine biosynthetic process"/>
    <property type="evidence" value="ECO:0007669"/>
    <property type="project" value="TreeGrafter"/>
</dbReference>
<dbReference type="AlphaFoldDB" id="A0A4S4MZK9"/>
<keyword evidence="6" id="KW-0808">Transferase</keyword>
<keyword evidence="5" id="KW-0028">Amino-acid biosynthesis</keyword>
<dbReference type="CDD" id="cd01557">
    <property type="entry name" value="BCAT_beta_family"/>
    <property type="match status" value="1"/>
</dbReference>
<dbReference type="GO" id="GO:0004084">
    <property type="term" value="F:branched-chain-amino-acid transaminase activity"/>
    <property type="evidence" value="ECO:0007669"/>
    <property type="project" value="UniProtKB-EC"/>
</dbReference>
<protein>
    <recommendedName>
        <fullName evidence="3">branched-chain-amino-acid transaminase</fullName>
        <ecNumber evidence="3">2.6.1.42</ecNumber>
    </recommendedName>
</protein>
<evidence type="ECO:0000256" key="2">
    <source>
        <dbReference type="ARBA" id="ARBA00009320"/>
    </source>
</evidence>
<dbReference type="Pfam" id="PF01063">
    <property type="entry name" value="Aminotran_4"/>
    <property type="match status" value="1"/>
</dbReference>
<dbReference type="SUPFAM" id="SSF56752">
    <property type="entry name" value="D-aminoacid aminotransferase-like PLP-dependent enzymes"/>
    <property type="match status" value="1"/>
</dbReference>
<comment type="cofactor">
    <cofactor evidence="1">
        <name>pyridoxal 5'-phosphate</name>
        <dbReference type="ChEBI" id="CHEBI:597326"/>
    </cofactor>
</comment>
<dbReference type="GO" id="GO:0009099">
    <property type="term" value="P:L-valine biosynthetic process"/>
    <property type="evidence" value="ECO:0007669"/>
    <property type="project" value="TreeGrafter"/>
</dbReference>
<dbReference type="InterPro" id="IPR033939">
    <property type="entry name" value="BCAT_family"/>
</dbReference>
<evidence type="ECO:0000256" key="1">
    <source>
        <dbReference type="ARBA" id="ARBA00001933"/>
    </source>
</evidence>
<comment type="caution">
    <text evidence="9">The sequence shown here is derived from an EMBL/GenBank/DDBJ whole genome shotgun (WGS) entry which is preliminary data.</text>
</comment>
<evidence type="ECO:0000256" key="7">
    <source>
        <dbReference type="ARBA" id="ARBA00022898"/>
    </source>
</evidence>
<gene>
    <name evidence="9" type="ORF">EUX98_g2204</name>
</gene>
<evidence type="ECO:0000256" key="4">
    <source>
        <dbReference type="ARBA" id="ARBA00022576"/>
    </source>
</evidence>
<comment type="similarity">
    <text evidence="2">Belongs to the class-IV pyridoxal-phosphate-dependent aminotransferase family.</text>
</comment>